<dbReference type="PROSITE" id="PS50297">
    <property type="entry name" value="ANK_REP_REGION"/>
    <property type="match status" value="2"/>
</dbReference>
<organism evidence="6 7">
    <name type="scientific">Pyricularia grisea</name>
    <name type="common">Crabgrass-specific blast fungus</name>
    <name type="synonym">Magnaporthe grisea</name>
    <dbReference type="NCBI Taxonomy" id="148305"/>
    <lineage>
        <taxon>Eukaryota</taxon>
        <taxon>Fungi</taxon>
        <taxon>Dikarya</taxon>
        <taxon>Ascomycota</taxon>
        <taxon>Pezizomycotina</taxon>
        <taxon>Sordariomycetes</taxon>
        <taxon>Sordariomycetidae</taxon>
        <taxon>Magnaporthales</taxon>
        <taxon>Pyriculariaceae</taxon>
        <taxon>Pyricularia</taxon>
    </lineage>
</organism>
<keyword evidence="6" id="KW-1185">Reference proteome</keyword>
<dbReference type="InterPro" id="IPR002110">
    <property type="entry name" value="Ankyrin_rpt"/>
</dbReference>
<dbReference type="AlphaFoldDB" id="A0A6P8B0F7"/>
<evidence type="ECO:0000256" key="2">
    <source>
        <dbReference type="ARBA" id="ARBA00023043"/>
    </source>
</evidence>
<dbReference type="PANTHER" id="PTHR24198:SF165">
    <property type="entry name" value="ANKYRIN REPEAT-CONTAINING PROTEIN-RELATED"/>
    <property type="match status" value="1"/>
</dbReference>
<dbReference type="InterPro" id="IPR001810">
    <property type="entry name" value="F-box_dom"/>
</dbReference>
<feature type="region of interest" description="Disordered" evidence="4">
    <location>
        <begin position="854"/>
        <end position="899"/>
    </location>
</feature>
<proteinExistence type="predicted"/>
<evidence type="ECO:0000313" key="7">
    <source>
        <dbReference type="RefSeq" id="XP_030980716.1"/>
    </source>
</evidence>
<feature type="compositionally biased region" description="Basic and acidic residues" evidence="4">
    <location>
        <begin position="854"/>
        <end position="867"/>
    </location>
</feature>
<name>A0A6P8B0F7_PYRGI</name>
<keyword evidence="2 3" id="KW-0040">ANK repeat</keyword>
<dbReference type="KEGG" id="pgri:PgNI_07031"/>
<sequence>MPNSFWDLPNDILLSIFDQLDTRDKAALVAINSKYLGLLERPLYRYNVRHEDASAMMWAARRGRLDTLQKVYAAGAELNDRTSSYDLDLNLARLSPSLNRGDVEFTALHLAARAGQDRVVHWLLDNGARINAPALGLCRCDMLLEDFEVDATGHSHSEDVCFSKTPVTPLHLAICFGRDSTAEILLRRGASAFPPLHPREDVPAVTAFHIAAFKGRLDLLQYLEKTQPDLVYATDGFGRNALQYASLNTGDQRVVQFLVDLQLDPPDEEDECLWPLECAVWNHNFEAANALIDAGVTIHADGTRFTALHMACIGRTHSHLSRDMNGDIWEQSRQELLQRLVQLPDVDLEMERSEDYYPEPYEGRTPLSLALTQPIRNLEILLEAGARPESDTLQYLLEPVGHDDELDQKVVMLLKHGLPLEGIYDDNEEFVTVFHKIVDDHLSALYPMLLDLVLDNLGLANASEAFLRHMSDRLFMRAARYPCHFDYGALARCAKLSRRGYGPVTLPSSELSQLLRLIIRNDNVRAFSQLLEIAPHILENDKLLRNVLSASPESDGISAPGQIPLKLLGMRNWDLSPKRPHLVMAVKRGFTEVVKEMLTRGANPQVADLNGDVPIETTISCPPHARMSVMECLVEAGADIFWRVRGLAGHDKASFANCMVISYRDVYLNNIGLRTPITVLDRALTQYWDLTDVVKHLKLQSVPTAYLFRFIWTCVALCIVWPDRSQPILKLFAYWATLDQESRGTSETQFLHVLCGLWEWVSKDNMLNVLHKTAVEIIWIVRYGLKRPMVKRAPSFDQLWAQIADWMMAKKRSGGRNHRLAHLMKDYFVIETVEGPSGPRKVIVSLSSGQVDKNKMADSQKRIRATRDAPGPGTLRDLRPRGEKAKVETTNTPPPQGKSRVECIFVDETLWRHENKHALVPFLSRFETQAKLQREKHEKYSQRGYLLKH</sequence>
<dbReference type="InterPro" id="IPR036770">
    <property type="entry name" value="Ankyrin_rpt-contain_sf"/>
</dbReference>
<dbReference type="SMART" id="SM00248">
    <property type="entry name" value="ANK"/>
    <property type="match status" value="10"/>
</dbReference>
<evidence type="ECO:0000313" key="6">
    <source>
        <dbReference type="Proteomes" id="UP000515153"/>
    </source>
</evidence>
<evidence type="ECO:0000256" key="1">
    <source>
        <dbReference type="ARBA" id="ARBA00022737"/>
    </source>
</evidence>
<dbReference type="PANTHER" id="PTHR24198">
    <property type="entry name" value="ANKYRIN REPEAT AND PROTEIN KINASE DOMAIN-CONTAINING PROTEIN"/>
    <property type="match status" value="1"/>
</dbReference>
<protein>
    <recommendedName>
        <fullName evidence="5">F-box domain-containing protein</fullName>
    </recommendedName>
</protein>
<keyword evidence="1" id="KW-0677">Repeat</keyword>
<reference evidence="7" key="1">
    <citation type="journal article" date="2019" name="Mol. Biol. Evol.">
        <title>Blast fungal genomes show frequent chromosomal changes, gene gains and losses, and effector gene turnover.</title>
        <authorList>
            <person name="Gomez Luciano L.B."/>
            <person name="Jason Tsai I."/>
            <person name="Chuma I."/>
            <person name="Tosa Y."/>
            <person name="Chen Y.H."/>
            <person name="Li J.Y."/>
            <person name="Li M.Y."/>
            <person name="Jade Lu M.Y."/>
            <person name="Nakayashiki H."/>
            <person name="Li W.H."/>
        </authorList>
    </citation>
    <scope>NUCLEOTIDE SEQUENCE</scope>
    <source>
        <strain evidence="7">NI907</strain>
    </source>
</reference>
<dbReference type="PROSITE" id="PS50181">
    <property type="entry name" value="FBOX"/>
    <property type="match status" value="1"/>
</dbReference>
<dbReference type="RefSeq" id="XP_030980716.1">
    <property type="nucleotide sequence ID" value="XM_031127049.1"/>
</dbReference>
<evidence type="ECO:0000256" key="4">
    <source>
        <dbReference type="SAM" id="MobiDB-lite"/>
    </source>
</evidence>
<accession>A0A6P8B0F7</accession>
<feature type="repeat" description="ANK" evidence="3">
    <location>
        <begin position="103"/>
        <end position="135"/>
    </location>
</feature>
<feature type="domain" description="F-box" evidence="5">
    <location>
        <begin position="2"/>
        <end position="47"/>
    </location>
</feature>
<dbReference type="PROSITE" id="PS50088">
    <property type="entry name" value="ANK_REPEAT"/>
    <property type="match status" value="2"/>
</dbReference>
<reference evidence="7" key="3">
    <citation type="submission" date="2025-08" db="UniProtKB">
        <authorList>
            <consortium name="RefSeq"/>
        </authorList>
    </citation>
    <scope>IDENTIFICATION</scope>
    <source>
        <strain evidence="7">NI907</strain>
    </source>
</reference>
<feature type="compositionally biased region" description="Basic and acidic residues" evidence="4">
    <location>
        <begin position="876"/>
        <end position="887"/>
    </location>
</feature>
<dbReference type="Pfam" id="PF12796">
    <property type="entry name" value="Ank_2"/>
    <property type="match status" value="2"/>
</dbReference>
<dbReference type="Proteomes" id="UP000515153">
    <property type="component" value="Unplaced"/>
</dbReference>
<reference evidence="7" key="2">
    <citation type="submission" date="2019-10" db="EMBL/GenBank/DDBJ databases">
        <authorList>
            <consortium name="NCBI Genome Project"/>
        </authorList>
    </citation>
    <scope>NUCLEOTIDE SEQUENCE</scope>
    <source>
        <strain evidence="7">NI907</strain>
    </source>
</reference>
<dbReference type="SUPFAM" id="SSF48403">
    <property type="entry name" value="Ankyrin repeat"/>
    <property type="match status" value="1"/>
</dbReference>
<dbReference type="Gene3D" id="1.25.40.20">
    <property type="entry name" value="Ankyrin repeat-containing domain"/>
    <property type="match status" value="3"/>
</dbReference>
<evidence type="ECO:0000259" key="5">
    <source>
        <dbReference type="PROSITE" id="PS50181"/>
    </source>
</evidence>
<feature type="repeat" description="ANK" evidence="3">
    <location>
        <begin position="165"/>
        <end position="191"/>
    </location>
</feature>
<evidence type="ECO:0000256" key="3">
    <source>
        <dbReference type="PROSITE-ProRule" id="PRU00023"/>
    </source>
</evidence>
<gene>
    <name evidence="7" type="ORF">PgNI_07031</name>
</gene>
<dbReference type="GeneID" id="41961958"/>